<name>A0A2S0RHY1_9FLAO</name>
<evidence type="ECO:0000259" key="2">
    <source>
        <dbReference type="PROSITE" id="PS50110"/>
    </source>
</evidence>
<dbReference type="GO" id="GO:0000160">
    <property type="term" value="P:phosphorelay signal transduction system"/>
    <property type="evidence" value="ECO:0007669"/>
    <property type="project" value="InterPro"/>
</dbReference>
<dbReference type="EMBL" id="CP028811">
    <property type="protein sequence ID" value="AWA31294.1"/>
    <property type="molecule type" value="Genomic_DNA"/>
</dbReference>
<reference evidence="3 4" key="1">
    <citation type="submission" date="2018-04" db="EMBL/GenBank/DDBJ databases">
        <title>Genome sequencing of Flavobacterium sp. HYN0048.</title>
        <authorList>
            <person name="Yi H."/>
            <person name="Baek C."/>
        </authorList>
    </citation>
    <scope>NUCLEOTIDE SEQUENCE [LARGE SCALE GENOMIC DNA]</scope>
    <source>
        <strain evidence="3 4">HYN0048</strain>
    </source>
</reference>
<dbReference type="SMART" id="SM00448">
    <property type="entry name" value="REC"/>
    <property type="match status" value="1"/>
</dbReference>
<dbReference type="Pfam" id="PF00072">
    <property type="entry name" value="Response_reg"/>
    <property type="match status" value="1"/>
</dbReference>
<keyword evidence="4" id="KW-1185">Reference proteome</keyword>
<protein>
    <submittedName>
        <fullName evidence="3">Response regulator</fullName>
    </submittedName>
</protein>
<dbReference type="RefSeq" id="WP_108373172.1">
    <property type="nucleotide sequence ID" value="NZ_CP028811.1"/>
</dbReference>
<keyword evidence="1" id="KW-0597">Phosphoprotein</keyword>
<dbReference type="Gene3D" id="3.40.50.2300">
    <property type="match status" value="1"/>
</dbReference>
<organism evidence="3 4">
    <name type="scientific">Flavobacterium magnum</name>
    <dbReference type="NCBI Taxonomy" id="2162713"/>
    <lineage>
        <taxon>Bacteria</taxon>
        <taxon>Pseudomonadati</taxon>
        <taxon>Bacteroidota</taxon>
        <taxon>Flavobacteriia</taxon>
        <taxon>Flavobacteriales</taxon>
        <taxon>Flavobacteriaceae</taxon>
        <taxon>Flavobacterium</taxon>
    </lineage>
</organism>
<evidence type="ECO:0000313" key="3">
    <source>
        <dbReference type="EMBL" id="AWA31294.1"/>
    </source>
</evidence>
<feature type="domain" description="Response regulatory" evidence="2">
    <location>
        <begin position="6"/>
        <end position="131"/>
    </location>
</feature>
<sequence>MNKYKDLFVVDDDKIYHFILRNLLNKNNIRLTPSFFENGFDAIEILKQKLHANEFPDLILLDINMPIMDGWQFLEEFRKLRENFELTTDIYVVTSSNDNIDISKARDFENDIASYFLKPISQSDINKIFAP</sequence>
<dbReference type="SUPFAM" id="SSF52172">
    <property type="entry name" value="CheY-like"/>
    <property type="match status" value="1"/>
</dbReference>
<dbReference type="InterPro" id="IPR001789">
    <property type="entry name" value="Sig_transdc_resp-reg_receiver"/>
</dbReference>
<dbReference type="Proteomes" id="UP000244193">
    <property type="component" value="Chromosome"/>
</dbReference>
<accession>A0A2S0RHY1</accession>
<dbReference type="KEGG" id="fmg:HYN48_15000"/>
<evidence type="ECO:0000313" key="4">
    <source>
        <dbReference type="Proteomes" id="UP000244193"/>
    </source>
</evidence>
<dbReference type="PROSITE" id="PS50110">
    <property type="entry name" value="RESPONSE_REGULATORY"/>
    <property type="match status" value="1"/>
</dbReference>
<proteinExistence type="predicted"/>
<dbReference type="InterPro" id="IPR052893">
    <property type="entry name" value="TCS_response_regulator"/>
</dbReference>
<dbReference type="PANTHER" id="PTHR44520:SF2">
    <property type="entry name" value="RESPONSE REGULATOR RCP1"/>
    <property type="match status" value="1"/>
</dbReference>
<evidence type="ECO:0000256" key="1">
    <source>
        <dbReference type="PROSITE-ProRule" id="PRU00169"/>
    </source>
</evidence>
<dbReference type="OrthoDB" id="673128at2"/>
<dbReference type="AlphaFoldDB" id="A0A2S0RHY1"/>
<feature type="modified residue" description="4-aspartylphosphate" evidence="1">
    <location>
        <position position="62"/>
    </location>
</feature>
<dbReference type="CDD" id="cd17546">
    <property type="entry name" value="REC_hyHK_CKI1_RcsC-like"/>
    <property type="match status" value="1"/>
</dbReference>
<dbReference type="PANTHER" id="PTHR44520">
    <property type="entry name" value="RESPONSE REGULATOR RCP1-RELATED"/>
    <property type="match status" value="1"/>
</dbReference>
<gene>
    <name evidence="3" type="ORF">HYN48_15000</name>
</gene>
<dbReference type="InterPro" id="IPR011006">
    <property type="entry name" value="CheY-like_superfamily"/>
</dbReference>